<feature type="region of interest" description="Disordered" evidence="1">
    <location>
        <begin position="52"/>
        <end position="71"/>
    </location>
</feature>
<dbReference type="AlphaFoldDB" id="A0A2I0X2H4"/>
<reference evidence="2 3" key="2">
    <citation type="journal article" date="2017" name="Nature">
        <title>The Apostasia genome and the evolution of orchids.</title>
        <authorList>
            <person name="Zhang G.Q."/>
            <person name="Liu K.W."/>
            <person name="Li Z."/>
            <person name="Lohaus R."/>
            <person name="Hsiao Y.Y."/>
            <person name="Niu S.C."/>
            <person name="Wang J.Y."/>
            <person name="Lin Y.C."/>
            <person name="Xu Q."/>
            <person name="Chen L.J."/>
            <person name="Yoshida K."/>
            <person name="Fujiwara S."/>
            <person name="Wang Z.W."/>
            <person name="Zhang Y.Q."/>
            <person name="Mitsuda N."/>
            <person name="Wang M."/>
            <person name="Liu G.H."/>
            <person name="Pecoraro L."/>
            <person name="Huang H.X."/>
            <person name="Xiao X.J."/>
            <person name="Lin M."/>
            <person name="Wu X.Y."/>
            <person name="Wu W.L."/>
            <person name="Chen Y.Y."/>
            <person name="Chang S.B."/>
            <person name="Sakamoto S."/>
            <person name="Ohme-Takagi M."/>
            <person name="Yagi M."/>
            <person name="Zeng S.J."/>
            <person name="Shen C.Y."/>
            <person name="Yeh C.M."/>
            <person name="Luo Y.B."/>
            <person name="Tsai W.C."/>
            <person name="Van de Peer Y."/>
            <person name="Liu Z.J."/>
        </authorList>
    </citation>
    <scope>NUCLEOTIDE SEQUENCE [LARGE SCALE GENOMIC DNA]</scope>
    <source>
        <tissue evidence="2">The whole plant</tissue>
    </source>
</reference>
<dbReference type="Proteomes" id="UP000233837">
    <property type="component" value="Unassembled WGS sequence"/>
</dbReference>
<gene>
    <name evidence="2" type="primary">PIN4</name>
    <name evidence="2" type="ORF">MA16_Dca004130</name>
</gene>
<dbReference type="EMBL" id="KZ502211">
    <property type="protein sequence ID" value="PKU82113.1"/>
    <property type="molecule type" value="Genomic_DNA"/>
</dbReference>
<reference evidence="2 3" key="1">
    <citation type="journal article" date="2016" name="Sci. Rep.">
        <title>The Dendrobium catenatum Lindl. genome sequence provides insights into polysaccharide synthase, floral development and adaptive evolution.</title>
        <authorList>
            <person name="Zhang G.Q."/>
            <person name="Xu Q."/>
            <person name="Bian C."/>
            <person name="Tsai W.C."/>
            <person name="Yeh C.M."/>
            <person name="Liu K.W."/>
            <person name="Yoshida K."/>
            <person name="Zhang L.S."/>
            <person name="Chang S.B."/>
            <person name="Chen F."/>
            <person name="Shi Y."/>
            <person name="Su Y.Y."/>
            <person name="Zhang Y.Q."/>
            <person name="Chen L.J."/>
            <person name="Yin Y."/>
            <person name="Lin M."/>
            <person name="Huang H."/>
            <person name="Deng H."/>
            <person name="Wang Z.W."/>
            <person name="Zhu S.L."/>
            <person name="Zhao X."/>
            <person name="Deng C."/>
            <person name="Niu S.C."/>
            <person name="Huang J."/>
            <person name="Wang M."/>
            <person name="Liu G.H."/>
            <person name="Yang H.J."/>
            <person name="Xiao X.J."/>
            <person name="Hsiao Y.Y."/>
            <person name="Wu W.L."/>
            <person name="Chen Y.Y."/>
            <person name="Mitsuda N."/>
            <person name="Ohme-Takagi M."/>
            <person name="Luo Y.B."/>
            <person name="Van de Peer Y."/>
            <person name="Liu Z.J."/>
        </authorList>
    </citation>
    <scope>NUCLEOTIDE SEQUENCE [LARGE SCALE GENOMIC DNA]</scope>
    <source>
        <tissue evidence="2">The whole plant</tissue>
    </source>
</reference>
<evidence type="ECO:0000256" key="1">
    <source>
        <dbReference type="SAM" id="MobiDB-lite"/>
    </source>
</evidence>
<feature type="compositionally biased region" description="Polar residues" evidence="1">
    <location>
        <begin position="58"/>
        <end position="71"/>
    </location>
</feature>
<accession>A0A2I0X2H4</accession>
<keyword evidence="3" id="KW-1185">Reference proteome</keyword>
<organism evidence="2 3">
    <name type="scientific">Dendrobium catenatum</name>
    <dbReference type="NCBI Taxonomy" id="906689"/>
    <lineage>
        <taxon>Eukaryota</taxon>
        <taxon>Viridiplantae</taxon>
        <taxon>Streptophyta</taxon>
        <taxon>Embryophyta</taxon>
        <taxon>Tracheophyta</taxon>
        <taxon>Spermatophyta</taxon>
        <taxon>Magnoliopsida</taxon>
        <taxon>Liliopsida</taxon>
        <taxon>Asparagales</taxon>
        <taxon>Orchidaceae</taxon>
        <taxon>Epidendroideae</taxon>
        <taxon>Malaxideae</taxon>
        <taxon>Dendrobiinae</taxon>
        <taxon>Dendrobium</taxon>
    </lineage>
</organism>
<sequence length="71" mass="7681">MDSDVTSLDSGRDFLQVEAEVGGDGEIHVIVRMSISSRRSILLMMPRPSNLSGAEIYSLSSSRNPTPRGSN</sequence>
<evidence type="ECO:0000313" key="3">
    <source>
        <dbReference type="Proteomes" id="UP000233837"/>
    </source>
</evidence>
<proteinExistence type="predicted"/>
<name>A0A2I0X2H4_9ASPA</name>
<evidence type="ECO:0000313" key="2">
    <source>
        <dbReference type="EMBL" id="PKU82113.1"/>
    </source>
</evidence>
<protein>
    <submittedName>
        <fullName evidence="2">Auxin efflux carrier component 4</fullName>
    </submittedName>
</protein>